<evidence type="ECO:0000256" key="1">
    <source>
        <dbReference type="ARBA" id="ARBA00007913"/>
    </source>
</evidence>
<evidence type="ECO:0000256" key="3">
    <source>
        <dbReference type="ARBA" id="ARBA00022801"/>
    </source>
</evidence>
<dbReference type="FunFam" id="3.40.50.300:FF:000326">
    <property type="entry name" value="P-loop containing nucleoside triphosphate hydrolase"/>
    <property type="match status" value="1"/>
</dbReference>
<keyword evidence="2" id="KW-0547">Nucleotide-binding</keyword>
<comment type="caution">
    <text evidence="9">The sequence shown here is derived from an EMBL/GenBank/DDBJ whole genome shotgun (WGS) entry which is preliminary data.</text>
</comment>
<dbReference type="OrthoDB" id="5805783at2759"/>
<evidence type="ECO:0000256" key="6">
    <source>
        <dbReference type="SAM" id="MobiDB-lite"/>
    </source>
</evidence>
<protein>
    <recommendedName>
        <fullName evidence="11">Helicase ATP-binding domain-containing protein</fullName>
    </recommendedName>
</protein>
<dbReference type="CDD" id="cd18808">
    <property type="entry name" value="SF1_C_Upf1"/>
    <property type="match status" value="1"/>
</dbReference>
<comment type="similarity">
    <text evidence="1">Belongs to the DNA2/NAM7 helicase family.</text>
</comment>
<sequence>MSGVLQNLRVRIISKIIFCRLGTSSIQSSKKFGKKLRQKKTTKFGLPVQFHEQVQKWQKLIQIEIEAKCKQLEEAIAQGTSWEILEERNMCVANLIVTEDQTSPVLGRYLCFNADPTRTRFLKPGMPVTLGIIKENANLKIFDDGFVIDPIENQIAIKLKSVSSVPENAKFVILPSKDTGVMQNLLAILKKNEHYQNASAHLVNLAFRGATMPSIHDRKMTNLNENLNQSQVAAISASLNDRRPFLCIQGPPGTGKTRTIAEIVRLLINKNKKVLVCGPTHIAVANVMKATIRSIQQTPDGKASPEALARGTDKDQDLIDHPDFPKLENLNRELNRNLTNKSLESALNNLKYKMFCEIYGNKRGIFSTISASFIPWLINLNWFPDVLIVDEAAQCIEPAIWSLVLSTVKCKRLILVGDPQQLPPIVVSEEAKNGNLHVSLMERMMKEFANSNISVLLKEQYRMNCKIMSWSNENFYNSQLIAHESVANITLSDLYPDLKSNQILNSPLLMVNTENLENRSKEGRNQHSIVNIDEARIVSEYVHSLVRNHNVEVEDIAIIAPYYAQVEHLRGIIRIRNLHINTVDAFQGHEKQIVIFCLVRDNPRELIGFLRDSRRLNVAITRAKRQFVLIGSAKMMKKDPYLRSLLNYFKEGNVIFDIKSIGIQ</sequence>
<dbReference type="InterPro" id="IPR027417">
    <property type="entry name" value="P-loop_NTPase"/>
</dbReference>
<keyword evidence="5" id="KW-0067">ATP-binding</keyword>
<dbReference type="AlphaFoldDB" id="A0A8S1F3A5"/>
<name>A0A8S1F3A5_9PELO</name>
<keyword evidence="3" id="KW-0378">Hydrolase</keyword>
<keyword evidence="10" id="KW-1185">Reference proteome</keyword>
<reference evidence="9 10" key="1">
    <citation type="submission" date="2020-04" db="EMBL/GenBank/DDBJ databases">
        <authorList>
            <person name="Laetsch R D."/>
            <person name="Stevens L."/>
            <person name="Kumar S."/>
            <person name="Blaxter L. M."/>
        </authorList>
    </citation>
    <scope>NUCLEOTIDE SEQUENCE [LARGE SCALE GENOMIC DNA]</scope>
</reference>
<evidence type="ECO:0000256" key="5">
    <source>
        <dbReference type="ARBA" id="ARBA00022840"/>
    </source>
</evidence>
<evidence type="ECO:0000256" key="2">
    <source>
        <dbReference type="ARBA" id="ARBA00022741"/>
    </source>
</evidence>
<gene>
    <name evidence="9" type="ORF">CBOVIS_LOCUS10142</name>
</gene>
<dbReference type="Proteomes" id="UP000494206">
    <property type="component" value="Unassembled WGS sequence"/>
</dbReference>
<dbReference type="Gene3D" id="3.40.50.300">
    <property type="entry name" value="P-loop containing nucleotide triphosphate hydrolases"/>
    <property type="match status" value="2"/>
</dbReference>
<dbReference type="EMBL" id="CADEPM010000007">
    <property type="protein sequence ID" value="CAB3408354.1"/>
    <property type="molecule type" value="Genomic_DNA"/>
</dbReference>
<proteinExistence type="inferred from homology"/>
<feature type="domain" description="DNA2/NAM7 helicase helicase" evidence="7">
    <location>
        <begin position="226"/>
        <end position="295"/>
    </location>
</feature>
<evidence type="ECO:0000313" key="9">
    <source>
        <dbReference type="EMBL" id="CAB3408354.1"/>
    </source>
</evidence>
<organism evidence="9 10">
    <name type="scientific">Caenorhabditis bovis</name>
    <dbReference type="NCBI Taxonomy" id="2654633"/>
    <lineage>
        <taxon>Eukaryota</taxon>
        <taxon>Metazoa</taxon>
        <taxon>Ecdysozoa</taxon>
        <taxon>Nematoda</taxon>
        <taxon>Chromadorea</taxon>
        <taxon>Rhabditida</taxon>
        <taxon>Rhabditina</taxon>
        <taxon>Rhabditomorpha</taxon>
        <taxon>Rhabditoidea</taxon>
        <taxon>Rhabditidae</taxon>
        <taxon>Peloderinae</taxon>
        <taxon>Caenorhabditis</taxon>
    </lineage>
</organism>
<dbReference type="InterPro" id="IPR041679">
    <property type="entry name" value="DNA2/NAM7-like_C"/>
</dbReference>
<feature type="region of interest" description="Disordered" evidence="6">
    <location>
        <begin position="296"/>
        <end position="319"/>
    </location>
</feature>
<dbReference type="Pfam" id="PF13086">
    <property type="entry name" value="AAA_11"/>
    <property type="match status" value="2"/>
</dbReference>
<feature type="domain" description="DNA2/NAM7 helicase-like C-terminal" evidence="8">
    <location>
        <begin position="437"/>
        <end position="633"/>
    </location>
</feature>
<dbReference type="SUPFAM" id="SSF52540">
    <property type="entry name" value="P-loop containing nucleoside triphosphate hydrolases"/>
    <property type="match status" value="1"/>
</dbReference>
<evidence type="ECO:0000313" key="10">
    <source>
        <dbReference type="Proteomes" id="UP000494206"/>
    </source>
</evidence>
<evidence type="ECO:0000259" key="7">
    <source>
        <dbReference type="Pfam" id="PF13086"/>
    </source>
</evidence>
<evidence type="ECO:0000259" key="8">
    <source>
        <dbReference type="Pfam" id="PF13087"/>
    </source>
</evidence>
<dbReference type="InterPro" id="IPR041677">
    <property type="entry name" value="DNA2/NAM7_AAA_11"/>
</dbReference>
<dbReference type="PANTHER" id="PTHR43788">
    <property type="entry name" value="DNA2/NAM7 HELICASE FAMILY MEMBER"/>
    <property type="match status" value="1"/>
</dbReference>
<keyword evidence="4" id="KW-0347">Helicase</keyword>
<dbReference type="GO" id="GO:0016787">
    <property type="term" value="F:hydrolase activity"/>
    <property type="evidence" value="ECO:0007669"/>
    <property type="project" value="UniProtKB-KW"/>
</dbReference>
<dbReference type="InterPro" id="IPR050534">
    <property type="entry name" value="Coronavir_polyprotein_1ab"/>
</dbReference>
<dbReference type="GO" id="GO:0043139">
    <property type="term" value="F:5'-3' DNA helicase activity"/>
    <property type="evidence" value="ECO:0007669"/>
    <property type="project" value="TreeGrafter"/>
</dbReference>
<feature type="domain" description="DNA2/NAM7 helicase helicase" evidence="7">
    <location>
        <begin position="338"/>
        <end position="429"/>
    </location>
</feature>
<dbReference type="GO" id="GO:0005694">
    <property type="term" value="C:chromosome"/>
    <property type="evidence" value="ECO:0007669"/>
    <property type="project" value="UniProtKB-ARBA"/>
</dbReference>
<accession>A0A8S1F3A5</accession>
<evidence type="ECO:0008006" key="11">
    <source>
        <dbReference type="Google" id="ProtNLM"/>
    </source>
</evidence>
<dbReference type="Pfam" id="PF13087">
    <property type="entry name" value="AAA_12"/>
    <property type="match status" value="1"/>
</dbReference>
<dbReference type="InterPro" id="IPR047187">
    <property type="entry name" value="SF1_C_Upf1"/>
</dbReference>
<dbReference type="GO" id="GO:0005524">
    <property type="term" value="F:ATP binding"/>
    <property type="evidence" value="ECO:0007669"/>
    <property type="project" value="UniProtKB-KW"/>
</dbReference>
<evidence type="ECO:0000256" key="4">
    <source>
        <dbReference type="ARBA" id="ARBA00022806"/>
    </source>
</evidence>
<dbReference type="PANTHER" id="PTHR43788:SF8">
    <property type="entry name" value="DNA-BINDING PROTEIN SMUBP-2"/>
    <property type="match status" value="1"/>
</dbReference>
<dbReference type="Gene3D" id="2.40.30.270">
    <property type="match status" value="1"/>
</dbReference>